<dbReference type="Proteomes" id="UP000008561">
    <property type="component" value="Chromosome"/>
</dbReference>
<dbReference type="SUPFAM" id="SSF102405">
    <property type="entry name" value="MCP/YpsA-like"/>
    <property type="match status" value="1"/>
</dbReference>
<evidence type="ECO:0000313" key="2">
    <source>
        <dbReference type="Proteomes" id="UP000008561"/>
    </source>
</evidence>
<dbReference type="RefSeq" id="WP_012176349.1">
    <property type="nucleotide sequence ID" value="NC_009943.1"/>
</dbReference>
<evidence type="ECO:0000313" key="1">
    <source>
        <dbReference type="EMBL" id="ABW68738.1"/>
    </source>
</evidence>
<dbReference type="AlphaFoldDB" id="A8ZYL3"/>
<dbReference type="HOGENOM" id="CLU_108850_0_0_7"/>
<gene>
    <name evidence="1" type="ordered locus">Dole_2935</name>
</gene>
<dbReference type="OrthoDB" id="283616at2"/>
<dbReference type="KEGG" id="dol:Dole_2935"/>
<accession>A8ZYL3</accession>
<dbReference type="STRING" id="96561.Dole_2935"/>
<organism evidence="1 2">
    <name type="scientific">Desulfosudis oleivorans (strain DSM 6200 / JCM 39069 / Hxd3)</name>
    <name type="common">Desulfococcus oleovorans</name>
    <dbReference type="NCBI Taxonomy" id="96561"/>
    <lineage>
        <taxon>Bacteria</taxon>
        <taxon>Pseudomonadati</taxon>
        <taxon>Thermodesulfobacteriota</taxon>
        <taxon>Desulfobacteria</taxon>
        <taxon>Desulfobacterales</taxon>
        <taxon>Desulfosudaceae</taxon>
        <taxon>Desulfosudis</taxon>
    </lineage>
</organism>
<dbReference type="Pfam" id="PF12694">
    <property type="entry name" value="cpYpsA"/>
    <property type="match status" value="1"/>
</dbReference>
<reference evidence="1 2" key="1">
    <citation type="submission" date="2007-10" db="EMBL/GenBank/DDBJ databases">
        <title>Complete sequence of Desulfococcus oleovorans Hxd3.</title>
        <authorList>
            <consortium name="US DOE Joint Genome Institute"/>
            <person name="Copeland A."/>
            <person name="Lucas S."/>
            <person name="Lapidus A."/>
            <person name="Barry K."/>
            <person name="Glavina del Rio T."/>
            <person name="Dalin E."/>
            <person name="Tice H."/>
            <person name="Pitluck S."/>
            <person name="Kiss H."/>
            <person name="Brettin T."/>
            <person name="Bruce D."/>
            <person name="Detter J.C."/>
            <person name="Han C."/>
            <person name="Schmutz J."/>
            <person name="Larimer F."/>
            <person name="Land M."/>
            <person name="Hauser L."/>
            <person name="Kyrpides N."/>
            <person name="Kim E."/>
            <person name="Wawrik B."/>
            <person name="Richardson P."/>
        </authorList>
    </citation>
    <scope>NUCLEOTIDE SEQUENCE [LARGE SCALE GENOMIC DNA]</scope>
    <source>
        <strain evidence="2">DSM 6200 / JCM 39069 / Hxd3</strain>
    </source>
</reference>
<name>A8ZYL3_DESOH</name>
<evidence type="ECO:0008006" key="3">
    <source>
        <dbReference type="Google" id="ProtNLM"/>
    </source>
</evidence>
<dbReference type="Gene3D" id="3.40.50.450">
    <property type="match status" value="1"/>
</dbReference>
<proteinExistence type="predicted"/>
<protein>
    <recommendedName>
        <fullName evidence="3">Molybdenum cofactor carrier</fullName>
    </recommendedName>
</protein>
<dbReference type="InterPro" id="IPR024755">
    <property type="entry name" value="cpYpsA"/>
</dbReference>
<dbReference type="EMBL" id="CP000859">
    <property type="protein sequence ID" value="ABW68738.1"/>
    <property type="molecule type" value="Genomic_DNA"/>
</dbReference>
<dbReference type="eggNOG" id="COG0758">
    <property type="taxonomic scope" value="Bacteria"/>
</dbReference>
<sequence>MNMMRMTSLTKIISGGQTGADRAGLDAAMDAGIEYGGWLPKGRKAEDGIVPTRYTKLQELSRGGYPKRTEQNVIDSDGTIIFTFGRLTGGSDLTRQLAEKHGRPWLHIDLTRKANPLTEIQNWLRINKVNVLNIAGSRESKSPGIHRAVYDTLKPVLDMMS</sequence>
<keyword evidence="2" id="KW-1185">Reference proteome</keyword>